<dbReference type="AlphaFoldDB" id="A0A830CH03"/>
<accession>A0A830CH03</accession>
<keyword evidence="2" id="KW-1185">Reference proteome</keyword>
<evidence type="ECO:0000313" key="2">
    <source>
        <dbReference type="Proteomes" id="UP000653305"/>
    </source>
</evidence>
<dbReference type="Proteomes" id="UP000653305">
    <property type="component" value="Unassembled WGS sequence"/>
</dbReference>
<organism evidence="1 2">
    <name type="scientific">Phtheirospermum japonicum</name>
    <dbReference type="NCBI Taxonomy" id="374723"/>
    <lineage>
        <taxon>Eukaryota</taxon>
        <taxon>Viridiplantae</taxon>
        <taxon>Streptophyta</taxon>
        <taxon>Embryophyta</taxon>
        <taxon>Tracheophyta</taxon>
        <taxon>Spermatophyta</taxon>
        <taxon>Magnoliopsida</taxon>
        <taxon>eudicotyledons</taxon>
        <taxon>Gunneridae</taxon>
        <taxon>Pentapetalae</taxon>
        <taxon>asterids</taxon>
        <taxon>lamiids</taxon>
        <taxon>Lamiales</taxon>
        <taxon>Orobanchaceae</taxon>
        <taxon>Orobanchaceae incertae sedis</taxon>
        <taxon>Phtheirospermum</taxon>
    </lineage>
</organism>
<dbReference type="EMBL" id="BMAC01000320">
    <property type="protein sequence ID" value="GFP93611.1"/>
    <property type="molecule type" value="Genomic_DNA"/>
</dbReference>
<reference evidence="1" key="1">
    <citation type="submission" date="2020-07" db="EMBL/GenBank/DDBJ databases">
        <title>Ethylene signaling mediates host invasion by parasitic plants.</title>
        <authorList>
            <person name="Yoshida S."/>
        </authorList>
    </citation>
    <scope>NUCLEOTIDE SEQUENCE</scope>
    <source>
        <strain evidence="1">Okayama</strain>
    </source>
</reference>
<proteinExistence type="predicted"/>
<comment type="caution">
    <text evidence="1">The sequence shown here is derived from an EMBL/GenBank/DDBJ whole genome shotgun (WGS) entry which is preliminary data.</text>
</comment>
<name>A0A830CH03_9LAMI</name>
<protein>
    <submittedName>
        <fullName evidence="1">Uncharacterized protein</fullName>
    </submittedName>
</protein>
<gene>
    <name evidence="1" type="ORF">PHJA_001505500</name>
</gene>
<sequence length="92" mass="10067">MDTWRRDANRRREINVGKIGSVNAPPSIVRPAVEVERRVAGPRRPTSVLAHQNTLIHRIIGFENDDIRLEILELAAPGAGPIGSDGDELPGL</sequence>
<evidence type="ECO:0000313" key="1">
    <source>
        <dbReference type="EMBL" id="GFP93611.1"/>
    </source>
</evidence>